<feature type="compositionally biased region" description="Polar residues" evidence="1">
    <location>
        <begin position="335"/>
        <end position="356"/>
    </location>
</feature>
<dbReference type="WBParaSite" id="L893_g1070.t1">
    <property type="protein sequence ID" value="L893_g1070.t1"/>
    <property type="gene ID" value="L893_g1070"/>
</dbReference>
<feature type="compositionally biased region" description="Low complexity" evidence="1">
    <location>
        <begin position="476"/>
        <end position="495"/>
    </location>
</feature>
<proteinExistence type="predicted"/>
<feature type="compositionally biased region" description="Basic and acidic residues" evidence="1">
    <location>
        <begin position="423"/>
        <end position="432"/>
    </location>
</feature>
<evidence type="ECO:0000256" key="1">
    <source>
        <dbReference type="SAM" id="MobiDB-lite"/>
    </source>
</evidence>
<feature type="region of interest" description="Disordered" evidence="1">
    <location>
        <begin position="228"/>
        <end position="247"/>
    </location>
</feature>
<keyword evidence="2" id="KW-0472">Membrane</keyword>
<feature type="region of interest" description="Disordered" evidence="1">
    <location>
        <begin position="367"/>
        <end position="386"/>
    </location>
</feature>
<protein>
    <submittedName>
        <fullName evidence="4">Uncharacterized protein</fullName>
    </submittedName>
</protein>
<sequence>MPTPKTVSTQTERLQAMYFINSARSGRELCASFSAEAFSSSAVPPPAVRDFHSRTRAAAAAEVASRPTPPSESAPVPLLRCRRRRREARIASTSTVLVVVVVAVVPSYSRVEAPPSPFRPSRVCSPQPLDDVVARRCSSQSRTPRSPYTGAAPKPSAPKMDQTSIEQLRQLMQLQAATTQPSSTTATNPFVLQPDPSSAGALHDLLFQQQIQQHQQLAALAAASGTQSHSAFRPANPPQAPQQGSAFTSAAAATAAANVAVTQPSALLPYIMGNVPTTTTSTDFLAQMQMFNLLQQQQQQQQQPTLQQQQNLLLQQLALMQAQQLFVQQQQQQPEPMQVSSAAPTMASSPQLSTSPVPMRPRAQTYAVRPPPKVAHKRKQIAQQKQETSVLRALCECSDDEETSPGRPNSAPNDRSASATKRRAVDPESPDRHHPKNLIPSNDQVRIMESKVAMYLMGGGPCAMDVDSVLNEGLNSDDSPSKTSSDSGYTSRSASNGGNAAPATTESDSEDIHVIYEKFKHDPNVPCLEALVFPTRSPAFSPNGDKAECRDRISSFSLPMPVFDRMVDNVLNTCLA</sequence>
<feature type="compositionally biased region" description="Polar residues" evidence="1">
    <location>
        <begin position="406"/>
        <end position="419"/>
    </location>
</feature>
<name>A0A1I7XXT5_9BILA</name>
<dbReference type="Proteomes" id="UP000095287">
    <property type="component" value="Unplaced"/>
</dbReference>
<feature type="region of interest" description="Disordered" evidence="1">
    <location>
        <begin position="468"/>
        <end position="509"/>
    </location>
</feature>
<feature type="compositionally biased region" description="Polar residues" evidence="1">
    <location>
        <begin position="496"/>
        <end position="506"/>
    </location>
</feature>
<evidence type="ECO:0000313" key="3">
    <source>
        <dbReference type="Proteomes" id="UP000095287"/>
    </source>
</evidence>
<dbReference type="AlphaFoldDB" id="A0A1I7XXT5"/>
<feature type="compositionally biased region" description="Polar residues" evidence="1">
    <location>
        <begin position="137"/>
        <end position="146"/>
    </location>
</feature>
<keyword evidence="2" id="KW-1133">Transmembrane helix</keyword>
<organism evidence="3 4">
    <name type="scientific">Steinernema glaseri</name>
    <dbReference type="NCBI Taxonomy" id="37863"/>
    <lineage>
        <taxon>Eukaryota</taxon>
        <taxon>Metazoa</taxon>
        <taxon>Ecdysozoa</taxon>
        <taxon>Nematoda</taxon>
        <taxon>Chromadorea</taxon>
        <taxon>Rhabditida</taxon>
        <taxon>Tylenchina</taxon>
        <taxon>Panagrolaimomorpha</taxon>
        <taxon>Strongyloidoidea</taxon>
        <taxon>Steinernematidae</taxon>
        <taxon>Steinernema</taxon>
    </lineage>
</organism>
<feature type="transmembrane region" description="Helical" evidence="2">
    <location>
        <begin position="90"/>
        <end position="109"/>
    </location>
</feature>
<reference evidence="4" key="1">
    <citation type="submission" date="2016-11" db="UniProtKB">
        <authorList>
            <consortium name="WormBaseParasite"/>
        </authorList>
    </citation>
    <scope>IDENTIFICATION</scope>
</reference>
<evidence type="ECO:0000313" key="4">
    <source>
        <dbReference type="WBParaSite" id="L893_g1070.t1"/>
    </source>
</evidence>
<evidence type="ECO:0000256" key="2">
    <source>
        <dbReference type="SAM" id="Phobius"/>
    </source>
</evidence>
<feature type="region of interest" description="Disordered" evidence="1">
    <location>
        <begin position="335"/>
        <end position="360"/>
    </location>
</feature>
<keyword evidence="2" id="KW-0812">Transmembrane</keyword>
<keyword evidence="3" id="KW-1185">Reference proteome</keyword>
<accession>A0A1I7XXT5</accession>
<feature type="region of interest" description="Disordered" evidence="1">
    <location>
        <begin position="399"/>
        <end position="445"/>
    </location>
</feature>
<feature type="region of interest" description="Disordered" evidence="1">
    <location>
        <begin position="133"/>
        <end position="161"/>
    </location>
</feature>